<keyword evidence="2 6" id="KW-0378">Hydrolase</keyword>
<feature type="compositionally biased region" description="Basic and acidic residues" evidence="3">
    <location>
        <begin position="243"/>
        <end position="252"/>
    </location>
</feature>
<dbReference type="PANTHER" id="PTHR10587">
    <property type="entry name" value="GLYCOSYL TRANSFERASE-RELATED"/>
    <property type="match status" value="1"/>
</dbReference>
<evidence type="ECO:0000256" key="2">
    <source>
        <dbReference type="ARBA" id="ARBA00022801"/>
    </source>
</evidence>
<dbReference type="InterPro" id="IPR050248">
    <property type="entry name" value="Polysacc_deacetylase_ArnD"/>
</dbReference>
<accession>A0ABW4GQ46</accession>
<dbReference type="InterPro" id="IPR002509">
    <property type="entry name" value="NODB_dom"/>
</dbReference>
<evidence type="ECO:0000313" key="7">
    <source>
        <dbReference type="Proteomes" id="UP001597097"/>
    </source>
</evidence>
<evidence type="ECO:0000256" key="3">
    <source>
        <dbReference type="SAM" id="MobiDB-lite"/>
    </source>
</evidence>
<dbReference type="RefSeq" id="WP_219529255.1">
    <property type="nucleotide sequence ID" value="NZ_JAHKRM010000006.1"/>
</dbReference>
<sequence>MHKKGLIGGIALLALSAVGGGLATASPERDVLVPAEPTMIDFVDPATVGGLVARTMVEDHGGRARRHVHITYPELRDAPRLNKALRDEAERTLRDFRDLTRFDAPRPRPELNVDWQLAAASGDIVGVRLRTGESLGTGWGNSTRTLWYDRRTGKATGSAGLLAGQSAMRDLTRLVKERLAKRGSPMDLGRVRGDQLDSMAFNQSGDLVVEFDDCQVGPCSLGRLAVAVPARQADPLLSPTGRRAQEAVREAARQASPTTPRTLPSPSPEAVSNQAGSVDCTKAKCIALTFADGPGPNTPRLLDTLRRAGARATFFVVGTNAATRPDLLARMSTEGHLVANHTWAHLDLSKLPTSKIADSLRRTQDTITAAIGERPTLMRPPYGAMNQDVLDVAQEMGLAVVGQNVDAGDLRAKDAKAIADRVTAQAGAGAIVLLHDVRAATVDAVPDILKKLRGKGYTLVTVPELYGTAGMQAGRLYRSGSEIARHRPLT</sequence>
<feature type="domain" description="NodB homology" evidence="5">
    <location>
        <begin position="284"/>
        <end position="460"/>
    </location>
</feature>
<dbReference type="Proteomes" id="UP001597097">
    <property type="component" value="Unassembled WGS sequence"/>
</dbReference>
<comment type="caution">
    <text evidence="6">The sequence shown here is derived from an EMBL/GenBank/DDBJ whole genome shotgun (WGS) entry which is preliminary data.</text>
</comment>
<organism evidence="6 7">
    <name type="scientific">Nonomuraea guangzhouensis</name>
    <dbReference type="NCBI Taxonomy" id="1291555"/>
    <lineage>
        <taxon>Bacteria</taxon>
        <taxon>Bacillati</taxon>
        <taxon>Actinomycetota</taxon>
        <taxon>Actinomycetes</taxon>
        <taxon>Streptosporangiales</taxon>
        <taxon>Streptosporangiaceae</taxon>
        <taxon>Nonomuraea</taxon>
    </lineage>
</organism>
<feature type="compositionally biased region" description="Low complexity" evidence="3">
    <location>
        <begin position="253"/>
        <end position="264"/>
    </location>
</feature>
<gene>
    <name evidence="6" type="ORF">ACFSJ0_46190</name>
</gene>
<evidence type="ECO:0000256" key="4">
    <source>
        <dbReference type="SAM" id="SignalP"/>
    </source>
</evidence>
<dbReference type="Pfam" id="PF01522">
    <property type="entry name" value="Polysacc_deac_1"/>
    <property type="match status" value="1"/>
</dbReference>
<keyword evidence="4" id="KW-0732">Signal</keyword>
<protein>
    <submittedName>
        <fullName evidence="6">Polysaccharide deacetylase family protein</fullName>
        <ecNumber evidence="6">3.-.-.-</ecNumber>
    </submittedName>
</protein>
<name>A0ABW4GQ46_9ACTN</name>
<dbReference type="EC" id="3.-.-.-" evidence="6"/>
<keyword evidence="7" id="KW-1185">Reference proteome</keyword>
<evidence type="ECO:0000313" key="6">
    <source>
        <dbReference type="EMBL" id="MFD1544504.1"/>
    </source>
</evidence>
<feature type="chain" id="PRO_5045929577" evidence="4">
    <location>
        <begin position="26"/>
        <end position="490"/>
    </location>
</feature>
<keyword evidence="1" id="KW-0479">Metal-binding</keyword>
<reference evidence="7" key="1">
    <citation type="journal article" date="2019" name="Int. J. Syst. Evol. Microbiol.">
        <title>The Global Catalogue of Microorganisms (GCM) 10K type strain sequencing project: providing services to taxonomists for standard genome sequencing and annotation.</title>
        <authorList>
            <consortium name="The Broad Institute Genomics Platform"/>
            <consortium name="The Broad Institute Genome Sequencing Center for Infectious Disease"/>
            <person name="Wu L."/>
            <person name="Ma J."/>
        </authorList>
    </citation>
    <scope>NUCLEOTIDE SEQUENCE [LARGE SCALE GENOMIC DNA]</scope>
    <source>
        <strain evidence="7">CGMCC 1.15399</strain>
    </source>
</reference>
<feature type="region of interest" description="Disordered" evidence="3">
    <location>
        <begin position="236"/>
        <end position="275"/>
    </location>
</feature>
<feature type="signal peptide" evidence="4">
    <location>
        <begin position="1"/>
        <end position="25"/>
    </location>
</feature>
<dbReference type="GO" id="GO:0016787">
    <property type="term" value="F:hydrolase activity"/>
    <property type="evidence" value="ECO:0007669"/>
    <property type="project" value="UniProtKB-KW"/>
</dbReference>
<proteinExistence type="predicted"/>
<dbReference type="PROSITE" id="PS51677">
    <property type="entry name" value="NODB"/>
    <property type="match status" value="1"/>
</dbReference>
<dbReference type="PANTHER" id="PTHR10587:SF133">
    <property type="entry name" value="CHITIN DEACETYLASE 1-RELATED"/>
    <property type="match status" value="1"/>
</dbReference>
<dbReference type="EMBL" id="JBHUCM010000044">
    <property type="protein sequence ID" value="MFD1544504.1"/>
    <property type="molecule type" value="Genomic_DNA"/>
</dbReference>
<dbReference type="CDD" id="cd10917">
    <property type="entry name" value="CE4_NodB_like_6s_7s"/>
    <property type="match status" value="1"/>
</dbReference>
<evidence type="ECO:0000256" key="1">
    <source>
        <dbReference type="ARBA" id="ARBA00022723"/>
    </source>
</evidence>
<evidence type="ECO:0000259" key="5">
    <source>
        <dbReference type="PROSITE" id="PS51677"/>
    </source>
</evidence>